<dbReference type="InterPro" id="IPR001873">
    <property type="entry name" value="ENaC"/>
</dbReference>
<dbReference type="GO" id="GO:0005886">
    <property type="term" value="C:plasma membrane"/>
    <property type="evidence" value="ECO:0007669"/>
    <property type="project" value="TreeGrafter"/>
</dbReference>
<keyword evidence="10 12" id="KW-0739">Sodium transport</keyword>
<dbReference type="PANTHER" id="PTHR11690">
    <property type="entry name" value="AMILORIDE-SENSITIVE SODIUM CHANNEL-RELATED"/>
    <property type="match status" value="1"/>
</dbReference>
<name>A0A067QVZ9_ZOONE</name>
<evidence type="ECO:0000256" key="6">
    <source>
        <dbReference type="ARBA" id="ARBA00022989"/>
    </source>
</evidence>
<keyword evidence="3 12" id="KW-0813">Transport</keyword>
<evidence type="ECO:0000313" key="14">
    <source>
        <dbReference type="EMBL" id="KDR08716.1"/>
    </source>
</evidence>
<evidence type="ECO:0000256" key="10">
    <source>
        <dbReference type="ARBA" id="ARBA00023201"/>
    </source>
</evidence>
<evidence type="ECO:0000256" key="1">
    <source>
        <dbReference type="ARBA" id="ARBA00004141"/>
    </source>
</evidence>
<keyword evidence="5 12" id="KW-0812">Transmembrane</keyword>
<keyword evidence="7" id="KW-0915">Sodium</keyword>
<comment type="subcellular location">
    <subcellularLocation>
        <location evidence="1">Membrane</location>
        <topology evidence="1">Multi-pass membrane protein</topology>
    </subcellularLocation>
</comment>
<evidence type="ECO:0000256" key="11">
    <source>
        <dbReference type="ARBA" id="ARBA00023303"/>
    </source>
</evidence>
<dbReference type="AlphaFoldDB" id="A0A067QVZ9"/>
<evidence type="ECO:0000313" key="15">
    <source>
        <dbReference type="Proteomes" id="UP000027135"/>
    </source>
</evidence>
<gene>
    <name evidence="14" type="ORF">L798_01508</name>
</gene>
<dbReference type="EMBL" id="KK853305">
    <property type="protein sequence ID" value="KDR08716.1"/>
    <property type="molecule type" value="Genomic_DNA"/>
</dbReference>
<evidence type="ECO:0000256" key="2">
    <source>
        <dbReference type="ARBA" id="ARBA00007193"/>
    </source>
</evidence>
<dbReference type="PANTHER" id="PTHR11690:SF247">
    <property type="entry name" value="PICKPOCKET 23, ISOFORM C"/>
    <property type="match status" value="1"/>
</dbReference>
<reference evidence="14 15" key="1">
    <citation type="journal article" date="2014" name="Nat. Commun.">
        <title>Molecular traces of alternative social organization in a termite genome.</title>
        <authorList>
            <person name="Terrapon N."/>
            <person name="Li C."/>
            <person name="Robertson H.M."/>
            <person name="Ji L."/>
            <person name="Meng X."/>
            <person name="Booth W."/>
            <person name="Chen Z."/>
            <person name="Childers C.P."/>
            <person name="Glastad K.M."/>
            <person name="Gokhale K."/>
            <person name="Gowin J."/>
            <person name="Gronenberg W."/>
            <person name="Hermansen R.A."/>
            <person name="Hu H."/>
            <person name="Hunt B.G."/>
            <person name="Huylmans A.K."/>
            <person name="Khalil S.M."/>
            <person name="Mitchell R.D."/>
            <person name="Munoz-Torres M.C."/>
            <person name="Mustard J.A."/>
            <person name="Pan H."/>
            <person name="Reese J.T."/>
            <person name="Scharf M.E."/>
            <person name="Sun F."/>
            <person name="Vogel H."/>
            <person name="Xiao J."/>
            <person name="Yang W."/>
            <person name="Yang Z."/>
            <person name="Yang Z."/>
            <person name="Zhou J."/>
            <person name="Zhu J."/>
            <person name="Brent C.S."/>
            <person name="Elsik C.G."/>
            <person name="Goodisman M.A."/>
            <person name="Liberles D.A."/>
            <person name="Roe R.M."/>
            <person name="Vargo E.L."/>
            <person name="Vilcinskas A."/>
            <person name="Wang J."/>
            <person name="Bornberg-Bauer E."/>
            <person name="Korb J."/>
            <person name="Zhang G."/>
            <person name="Liebig J."/>
        </authorList>
    </citation>
    <scope>NUCLEOTIDE SEQUENCE [LARGE SCALE GENOMIC DNA]</scope>
    <source>
        <tissue evidence="14">Whole organism</tissue>
    </source>
</reference>
<keyword evidence="4 12" id="KW-0894">Sodium channel</keyword>
<evidence type="ECO:0000256" key="13">
    <source>
        <dbReference type="SAM" id="Phobius"/>
    </source>
</evidence>
<keyword evidence="11 12" id="KW-0407">Ion channel</keyword>
<accession>A0A067QVZ9</accession>
<evidence type="ECO:0000256" key="4">
    <source>
        <dbReference type="ARBA" id="ARBA00022461"/>
    </source>
</evidence>
<comment type="similarity">
    <text evidence="2 12">Belongs to the amiloride-sensitive sodium channel (TC 1.A.6) family.</text>
</comment>
<evidence type="ECO:0000256" key="12">
    <source>
        <dbReference type="RuleBase" id="RU000679"/>
    </source>
</evidence>
<dbReference type="Pfam" id="PF00858">
    <property type="entry name" value="ASC"/>
    <property type="match status" value="1"/>
</dbReference>
<evidence type="ECO:0000256" key="9">
    <source>
        <dbReference type="ARBA" id="ARBA00023136"/>
    </source>
</evidence>
<dbReference type="InParanoid" id="A0A067QVZ9"/>
<proteinExistence type="inferred from homology"/>
<protein>
    <submittedName>
        <fullName evidence="14">Sodium channel protein Nach</fullName>
    </submittedName>
</protein>
<dbReference type="GO" id="GO:0015280">
    <property type="term" value="F:ligand-gated sodium channel activity"/>
    <property type="evidence" value="ECO:0007669"/>
    <property type="project" value="TreeGrafter"/>
</dbReference>
<evidence type="ECO:0000256" key="7">
    <source>
        <dbReference type="ARBA" id="ARBA00023053"/>
    </source>
</evidence>
<dbReference type="eggNOG" id="KOG4294">
    <property type="taxonomic scope" value="Eukaryota"/>
</dbReference>
<dbReference type="Proteomes" id="UP000027135">
    <property type="component" value="Unassembled WGS sequence"/>
</dbReference>
<evidence type="ECO:0000256" key="5">
    <source>
        <dbReference type="ARBA" id="ARBA00022692"/>
    </source>
</evidence>
<keyword evidence="6 13" id="KW-1133">Transmembrane helix</keyword>
<organism evidence="14 15">
    <name type="scientific">Zootermopsis nevadensis</name>
    <name type="common">Dampwood termite</name>
    <dbReference type="NCBI Taxonomy" id="136037"/>
    <lineage>
        <taxon>Eukaryota</taxon>
        <taxon>Metazoa</taxon>
        <taxon>Ecdysozoa</taxon>
        <taxon>Arthropoda</taxon>
        <taxon>Hexapoda</taxon>
        <taxon>Insecta</taxon>
        <taxon>Pterygota</taxon>
        <taxon>Neoptera</taxon>
        <taxon>Polyneoptera</taxon>
        <taxon>Dictyoptera</taxon>
        <taxon>Blattodea</taxon>
        <taxon>Blattoidea</taxon>
        <taxon>Termitoidae</taxon>
        <taxon>Termopsidae</taxon>
        <taxon>Zootermopsis</taxon>
    </lineage>
</organism>
<keyword evidence="9 13" id="KW-0472">Membrane</keyword>
<evidence type="ECO:0000256" key="3">
    <source>
        <dbReference type="ARBA" id="ARBA00022448"/>
    </source>
</evidence>
<keyword evidence="8 12" id="KW-0406">Ion transport</keyword>
<keyword evidence="15" id="KW-1185">Reference proteome</keyword>
<sequence length="143" mass="16757">MYHIAKSFRLQSMKVVGLNSKESQRNKKAKHPTKRSPCQMVRCGFILHFLRDYFINSSLHGLRYVAEDGRHWAERCIWIFLCTIAVAGALYTSSNIWTRYQTSPTMTVLESTNYQIEYLPFPAVTVCNVYHARWDKAVRFQET</sequence>
<evidence type="ECO:0000256" key="8">
    <source>
        <dbReference type="ARBA" id="ARBA00023065"/>
    </source>
</evidence>
<feature type="transmembrane region" description="Helical" evidence="13">
    <location>
        <begin position="77"/>
        <end position="97"/>
    </location>
</feature>